<feature type="transmembrane region" description="Helical" evidence="1">
    <location>
        <begin position="92"/>
        <end position="115"/>
    </location>
</feature>
<evidence type="ECO:0008006" key="4">
    <source>
        <dbReference type="Google" id="ProtNLM"/>
    </source>
</evidence>
<comment type="caution">
    <text evidence="2">The sequence shown here is derived from an EMBL/GenBank/DDBJ whole genome shotgun (WGS) entry which is preliminary data.</text>
</comment>
<feature type="transmembrane region" description="Helical" evidence="1">
    <location>
        <begin position="121"/>
        <end position="144"/>
    </location>
</feature>
<keyword evidence="3" id="KW-1185">Reference proteome</keyword>
<evidence type="ECO:0000313" key="2">
    <source>
        <dbReference type="EMBL" id="KRN44044.1"/>
    </source>
</evidence>
<feature type="transmembrane region" description="Helical" evidence="1">
    <location>
        <begin position="165"/>
        <end position="183"/>
    </location>
</feature>
<sequence>MSRDSIFISAVNNVFSNGNGGGDNSKANQIISGNGEHFFLWWQPTEESMRNLGHLMAITSIILLVVTILGVYLMVTSLIGNSGEQRSKGAGMAIGGFVSLLILRISVIYAAAFAQVSKAPYVALIIISQLLYYIGPPILFVLSSHWLMLGEMTNTNALERRSTKAFNSMLVLMIFGIVAFFIAEVI</sequence>
<evidence type="ECO:0000313" key="3">
    <source>
        <dbReference type="Proteomes" id="UP000051639"/>
    </source>
</evidence>
<keyword evidence="1" id="KW-0472">Membrane</keyword>
<gene>
    <name evidence="2" type="ORF">IV41_GL000887</name>
</gene>
<proteinExistence type="predicted"/>
<accession>A0A0R2H1X9</accession>
<dbReference type="PATRIC" id="fig|148604.4.peg.922"/>
<organism evidence="2 3">
    <name type="scientific">Limosilactobacillus ingluviei</name>
    <dbReference type="NCBI Taxonomy" id="148604"/>
    <lineage>
        <taxon>Bacteria</taxon>
        <taxon>Bacillati</taxon>
        <taxon>Bacillota</taxon>
        <taxon>Bacilli</taxon>
        <taxon>Lactobacillales</taxon>
        <taxon>Lactobacillaceae</taxon>
        <taxon>Limosilactobacillus</taxon>
    </lineage>
</organism>
<dbReference type="EMBL" id="JQBA01000024">
    <property type="protein sequence ID" value="KRN44044.1"/>
    <property type="molecule type" value="Genomic_DNA"/>
</dbReference>
<keyword evidence="1" id="KW-1133">Transmembrane helix</keyword>
<dbReference type="Proteomes" id="UP000051639">
    <property type="component" value="Unassembled WGS sequence"/>
</dbReference>
<evidence type="ECO:0000256" key="1">
    <source>
        <dbReference type="SAM" id="Phobius"/>
    </source>
</evidence>
<name>A0A0R2H1X9_9LACO</name>
<dbReference type="AlphaFoldDB" id="A0A0R2H1X9"/>
<feature type="transmembrane region" description="Helical" evidence="1">
    <location>
        <begin position="55"/>
        <end position="80"/>
    </location>
</feature>
<reference evidence="2 3" key="1">
    <citation type="journal article" date="2015" name="Genome Announc.">
        <title>Expanding the biotechnology potential of lactobacilli through comparative genomics of 213 strains and associated genera.</title>
        <authorList>
            <person name="Sun Z."/>
            <person name="Harris H.M."/>
            <person name="McCann A."/>
            <person name="Guo C."/>
            <person name="Argimon S."/>
            <person name="Zhang W."/>
            <person name="Yang X."/>
            <person name="Jeffery I.B."/>
            <person name="Cooney J.C."/>
            <person name="Kagawa T.F."/>
            <person name="Liu W."/>
            <person name="Song Y."/>
            <person name="Salvetti E."/>
            <person name="Wrobel A."/>
            <person name="Rasinkangas P."/>
            <person name="Parkhill J."/>
            <person name="Rea M.C."/>
            <person name="O'Sullivan O."/>
            <person name="Ritari J."/>
            <person name="Douillard F.P."/>
            <person name="Paul Ross R."/>
            <person name="Yang R."/>
            <person name="Briner A.E."/>
            <person name="Felis G.E."/>
            <person name="de Vos W.M."/>
            <person name="Barrangou R."/>
            <person name="Klaenhammer T.R."/>
            <person name="Caufield P.W."/>
            <person name="Cui Y."/>
            <person name="Zhang H."/>
            <person name="O'Toole P.W."/>
        </authorList>
    </citation>
    <scope>NUCLEOTIDE SEQUENCE [LARGE SCALE GENOMIC DNA]</scope>
    <source>
        <strain evidence="2 3">DSM 14792</strain>
    </source>
</reference>
<dbReference type="RefSeq" id="WP_056994569.1">
    <property type="nucleotide sequence ID" value="NZ_JQBA01000024.1"/>
</dbReference>
<protein>
    <recommendedName>
        <fullName evidence="4">Yip1 domain-containing protein</fullName>
    </recommendedName>
</protein>
<keyword evidence="1" id="KW-0812">Transmembrane</keyword>